<name>A0A1D8ATB2_9BACT</name>
<evidence type="ECO:0000256" key="1">
    <source>
        <dbReference type="SAM" id="SignalP"/>
    </source>
</evidence>
<reference evidence="2 3" key="1">
    <citation type="submission" date="2016-06" db="EMBL/GenBank/DDBJ databases">
        <title>Three novel species with peptidoglycan cell walls form the new genus Lacunisphaera gen. nov. in the family Opitutaceae of the verrucomicrobial subdivision 4.</title>
        <authorList>
            <person name="Rast P."/>
            <person name="Gloeckner I."/>
            <person name="Jogler M."/>
            <person name="Boedeker C."/>
            <person name="Jeske O."/>
            <person name="Wiegand S."/>
            <person name="Reinhardt R."/>
            <person name="Schumann P."/>
            <person name="Rohde M."/>
            <person name="Spring S."/>
            <person name="Gloeckner F.O."/>
            <person name="Jogler C."/>
        </authorList>
    </citation>
    <scope>NUCLEOTIDE SEQUENCE [LARGE SCALE GENOMIC DNA]</scope>
    <source>
        <strain evidence="2 3">IG16b</strain>
    </source>
</reference>
<dbReference type="KEGG" id="obg:Verru16b_01192"/>
<dbReference type="RefSeq" id="WP_157772269.1">
    <property type="nucleotide sequence ID" value="NZ_CP016094.1"/>
</dbReference>
<gene>
    <name evidence="2" type="ORF">Verru16b_01192</name>
</gene>
<organism evidence="2 3">
    <name type="scientific">Lacunisphaera limnophila</name>
    <dbReference type="NCBI Taxonomy" id="1838286"/>
    <lineage>
        <taxon>Bacteria</taxon>
        <taxon>Pseudomonadati</taxon>
        <taxon>Verrucomicrobiota</taxon>
        <taxon>Opitutia</taxon>
        <taxon>Opitutales</taxon>
        <taxon>Opitutaceae</taxon>
        <taxon>Lacunisphaera</taxon>
    </lineage>
</organism>
<protein>
    <submittedName>
        <fullName evidence="2">Uncharacterized protein</fullName>
    </submittedName>
</protein>
<proteinExistence type="predicted"/>
<keyword evidence="1" id="KW-0732">Signal</keyword>
<feature type="chain" id="PRO_5009105099" evidence="1">
    <location>
        <begin position="17"/>
        <end position="287"/>
    </location>
</feature>
<dbReference type="OrthoDB" id="194626at2"/>
<evidence type="ECO:0000313" key="3">
    <source>
        <dbReference type="Proteomes" id="UP000095228"/>
    </source>
</evidence>
<sequence length="287" mass="31588">MILSAALWLQAAPAFAQSGIEDDEMKIRGVFNSSLPGTQRKNSLRLSFHPRVGDVLKRDHVRVPLGLRYGLAEDWEITGSIEGYFSHGLRDAAWFDRSGLSKVGLGTKYRLGQLGNSAWDTAVGLDFSTPIGTPPMEITDGLRHYSPYVAFSRRLEGDRRWRIFGNVGADLVSTTDIPGQLDKNELGADSLSLTAGAVFDRGPWHYTLEAELTSTRPFGGPAEEVFAVRPGVLWEVPERFTGRVGGKWVVGVGLRTSFGPDGTDVGGSAKVRVNFDFKRWWKGKFGR</sequence>
<dbReference type="STRING" id="1838286.Verru16b_01192"/>
<keyword evidence="3" id="KW-1185">Reference proteome</keyword>
<dbReference type="EMBL" id="CP016094">
    <property type="protein sequence ID" value="AOS44131.1"/>
    <property type="molecule type" value="Genomic_DNA"/>
</dbReference>
<dbReference type="Proteomes" id="UP000095228">
    <property type="component" value="Chromosome"/>
</dbReference>
<evidence type="ECO:0000313" key="2">
    <source>
        <dbReference type="EMBL" id="AOS44131.1"/>
    </source>
</evidence>
<accession>A0A1D8ATB2</accession>
<dbReference type="AlphaFoldDB" id="A0A1D8ATB2"/>
<feature type="signal peptide" evidence="1">
    <location>
        <begin position="1"/>
        <end position="16"/>
    </location>
</feature>